<dbReference type="AlphaFoldDB" id="A0A9W9X6E5"/>
<accession>A0A9W9X6E5</accession>
<dbReference type="GeneID" id="81625038"/>
<protein>
    <submittedName>
        <fullName evidence="1">Uncharacterized protein</fullName>
    </submittedName>
</protein>
<sequence>MLDFEHVNTKQDLYVLAAAFTTMKPATLGTVDAGNIRPGNITGVGEGRLCEDLPKGVLDRYGVLAESPQEPEKTILNPQFLLNYGTTVLSSRPDATRARLSSVPTGALHEYAAHESFPHESLLIFCKTCTVEDLKDSDARARRLWSDSKDPVSFAAEPWSTRSTIEAGEAVATFYGGE</sequence>
<gene>
    <name evidence="1" type="ORF">N7539_005187</name>
</gene>
<dbReference type="EMBL" id="JAPWDQ010000005">
    <property type="protein sequence ID" value="KAJ5485199.1"/>
    <property type="molecule type" value="Genomic_DNA"/>
</dbReference>
<reference evidence="1" key="1">
    <citation type="submission" date="2022-12" db="EMBL/GenBank/DDBJ databases">
        <authorList>
            <person name="Petersen C."/>
        </authorList>
    </citation>
    <scope>NUCLEOTIDE SEQUENCE</scope>
    <source>
        <strain evidence="1">IBT 30728</strain>
    </source>
</reference>
<comment type="caution">
    <text evidence="1">The sequence shown here is derived from an EMBL/GenBank/DDBJ whole genome shotgun (WGS) entry which is preliminary data.</text>
</comment>
<dbReference type="Proteomes" id="UP001148312">
    <property type="component" value="Unassembled WGS sequence"/>
</dbReference>
<evidence type="ECO:0000313" key="1">
    <source>
        <dbReference type="EMBL" id="KAJ5485199.1"/>
    </source>
</evidence>
<reference evidence="1" key="2">
    <citation type="journal article" date="2023" name="IMA Fungus">
        <title>Comparative genomic study of the Penicillium genus elucidates a diverse pangenome and 15 lateral gene transfer events.</title>
        <authorList>
            <person name="Petersen C."/>
            <person name="Sorensen T."/>
            <person name="Nielsen M.R."/>
            <person name="Sondergaard T.E."/>
            <person name="Sorensen J.L."/>
            <person name="Fitzpatrick D.A."/>
            <person name="Frisvad J.C."/>
            <person name="Nielsen K.L."/>
        </authorList>
    </citation>
    <scope>NUCLEOTIDE SEQUENCE</scope>
    <source>
        <strain evidence="1">IBT 30728</strain>
    </source>
</reference>
<organism evidence="1 2">
    <name type="scientific">Penicillium diatomitis</name>
    <dbReference type="NCBI Taxonomy" id="2819901"/>
    <lineage>
        <taxon>Eukaryota</taxon>
        <taxon>Fungi</taxon>
        <taxon>Dikarya</taxon>
        <taxon>Ascomycota</taxon>
        <taxon>Pezizomycotina</taxon>
        <taxon>Eurotiomycetes</taxon>
        <taxon>Eurotiomycetidae</taxon>
        <taxon>Eurotiales</taxon>
        <taxon>Aspergillaceae</taxon>
        <taxon>Penicillium</taxon>
    </lineage>
</organism>
<dbReference type="RefSeq" id="XP_056789983.1">
    <property type="nucleotide sequence ID" value="XM_056934789.1"/>
</dbReference>
<proteinExistence type="predicted"/>
<evidence type="ECO:0000313" key="2">
    <source>
        <dbReference type="Proteomes" id="UP001148312"/>
    </source>
</evidence>
<name>A0A9W9X6E5_9EURO</name>
<keyword evidence="2" id="KW-1185">Reference proteome</keyword>